<evidence type="ECO:0000256" key="5">
    <source>
        <dbReference type="ARBA" id="ARBA00022801"/>
    </source>
</evidence>
<organism evidence="11 12">
    <name type="scientific">Arcobacter caeni</name>
    <dbReference type="NCBI Taxonomy" id="1912877"/>
    <lineage>
        <taxon>Bacteria</taxon>
        <taxon>Pseudomonadati</taxon>
        <taxon>Campylobacterota</taxon>
        <taxon>Epsilonproteobacteria</taxon>
        <taxon>Campylobacterales</taxon>
        <taxon>Arcobacteraceae</taxon>
        <taxon>Arcobacter</taxon>
    </lineage>
</organism>
<evidence type="ECO:0000256" key="1">
    <source>
        <dbReference type="ARBA" id="ARBA00004752"/>
    </source>
</evidence>
<evidence type="ECO:0000256" key="3">
    <source>
        <dbReference type="ARBA" id="ARBA00022676"/>
    </source>
</evidence>
<evidence type="ECO:0000313" key="12">
    <source>
        <dbReference type="Proteomes" id="UP000251135"/>
    </source>
</evidence>
<evidence type="ECO:0000256" key="4">
    <source>
        <dbReference type="ARBA" id="ARBA00022679"/>
    </source>
</evidence>
<dbReference type="OrthoDB" id="8402157at2"/>
<keyword evidence="8 9" id="KW-0961">Cell wall biogenesis/degradation</keyword>
<dbReference type="InterPro" id="IPR038063">
    <property type="entry name" value="Transpep_catalytic_dom"/>
</dbReference>
<accession>A0A363CZA0</accession>
<evidence type="ECO:0000256" key="6">
    <source>
        <dbReference type="ARBA" id="ARBA00022960"/>
    </source>
</evidence>
<dbReference type="SUPFAM" id="SSF141523">
    <property type="entry name" value="L,D-transpeptidase catalytic domain-like"/>
    <property type="match status" value="1"/>
</dbReference>
<feature type="active site" description="Nucleophile" evidence="9">
    <location>
        <position position="111"/>
    </location>
</feature>
<keyword evidence="7 9" id="KW-0573">Peptidoglycan synthesis</keyword>
<keyword evidence="12" id="KW-1185">Reference proteome</keyword>
<sequence length="143" mass="15787">MFLKGKNSNGEIIDIKTYKVSTAKTTIKKPLGLGSITSISLNPQWNPTNKTLKAFREKGINLPSVVPFGDKQNYMGAAKINLSHRVNGQDVYRIHGTLSEDTIGTNESSGCIRMKNKEVVELATLLEKFSKTKSFNNISVVLE</sequence>
<dbReference type="GO" id="GO:0071972">
    <property type="term" value="F:peptidoglycan L,D-transpeptidase activity"/>
    <property type="evidence" value="ECO:0007669"/>
    <property type="project" value="TreeGrafter"/>
</dbReference>
<keyword evidence="3" id="KW-0328">Glycosyltransferase</keyword>
<evidence type="ECO:0000256" key="2">
    <source>
        <dbReference type="ARBA" id="ARBA00005992"/>
    </source>
</evidence>
<dbReference type="InterPro" id="IPR005490">
    <property type="entry name" value="LD_TPept_cat_dom"/>
</dbReference>
<dbReference type="CDD" id="cd16913">
    <property type="entry name" value="YkuD_like"/>
    <property type="match status" value="1"/>
</dbReference>
<name>A0A363CZA0_9BACT</name>
<comment type="caution">
    <text evidence="11">The sequence shown here is derived from an EMBL/GenBank/DDBJ whole genome shotgun (WGS) entry which is preliminary data.</text>
</comment>
<feature type="active site" description="Proton donor/acceptor" evidence="9">
    <location>
        <position position="95"/>
    </location>
</feature>
<dbReference type="InterPro" id="IPR050979">
    <property type="entry name" value="LD-transpeptidase"/>
</dbReference>
<protein>
    <recommendedName>
        <fullName evidence="10">L,D-TPase catalytic domain-containing protein</fullName>
    </recommendedName>
</protein>
<comment type="similarity">
    <text evidence="2">Belongs to the YkuD family.</text>
</comment>
<dbReference type="GO" id="GO:0005576">
    <property type="term" value="C:extracellular region"/>
    <property type="evidence" value="ECO:0007669"/>
    <property type="project" value="TreeGrafter"/>
</dbReference>
<evidence type="ECO:0000313" key="11">
    <source>
        <dbReference type="EMBL" id="PUE64372.1"/>
    </source>
</evidence>
<dbReference type="PROSITE" id="PS52029">
    <property type="entry name" value="LD_TPASE"/>
    <property type="match status" value="1"/>
</dbReference>
<dbReference type="PANTHER" id="PTHR30582">
    <property type="entry name" value="L,D-TRANSPEPTIDASE"/>
    <property type="match status" value="1"/>
</dbReference>
<reference evidence="11 12" key="1">
    <citation type="submission" date="2017-02" db="EMBL/GenBank/DDBJ databases">
        <title>Arcobacter caeni sp. nov, a new Arcobacter species isolated from reclaimed water.</title>
        <authorList>
            <person name="Figueras M.J."/>
            <person name="Perez-Cataluna A."/>
            <person name="Salas-Masso N."/>
        </authorList>
    </citation>
    <scope>NUCLEOTIDE SEQUENCE [LARGE SCALE GENOMIC DNA]</scope>
    <source>
        <strain evidence="11 12">RW17-10</strain>
    </source>
</reference>
<dbReference type="UniPathway" id="UPA00219"/>
<dbReference type="GO" id="GO:0071555">
    <property type="term" value="P:cell wall organization"/>
    <property type="evidence" value="ECO:0007669"/>
    <property type="project" value="UniProtKB-UniRule"/>
</dbReference>
<evidence type="ECO:0000256" key="9">
    <source>
        <dbReference type="PROSITE-ProRule" id="PRU01373"/>
    </source>
</evidence>
<dbReference type="Pfam" id="PF03734">
    <property type="entry name" value="YkuD"/>
    <property type="match status" value="1"/>
</dbReference>
<evidence type="ECO:0000256" key="8">
    <source>
        <dbReference type="ARBA" id="ARBA00023316"/>
    </source>
</evidence>
<dbReference type="GO" id="GO:0008360">
    <property type="term" value="P:regulation of cell shape"/>
    <property type="evidence" value="ECO:0007669"/>
    <property type="project" value="UniProtKB-UniRule"/>
</dbReference>
<dbReference type="AlphaFoldDB" id="A0A363CZA0"/>
<dbReference type="Gene3D" id="2.40.440.10">
    <property type="entry name" value="L,D-transpeptidase catalytic domain-like"/>
    <property type="match status" value="1"/>
</dbReference>
<dbReference type="EMBL" id="MUXE01000008">
    <property type="protein sequence ID" value="PUE64372.1"/>
    <property type="molecule type" value="Genomic_DNA"/>
</dbReference>
<gene>
    <name evidence="11" type="ORF">B0174_07055</name>
</gene>
<evidence type="ECO:0000256" key="7">
    <source>
        <dbReference type="ARBA" id="ARBA00022984"/>
    </source>
</evidence>
<dbReference type="GO" id="GO:0018104">
    <property type="term" value="P:peptidoglycan-protein cross-linking"/>
    <property type="evidence" value="ECO:0007669"/>
    <property type="project" value="TreeGrafter"/>
</dbReference>
<keyword evidence="4" id="KW-0808">Transferase</keyword>
<keyword evidence="5" id="KW-0378">Hydrolase</keyword>
<proteinExistence type="inferred from homology"/>
<evidence type="ECO:0000259" key="10">
    <source>
        <dbReference type="PROSITE" id="PS52029"/>
    </source>
</evidence>
<dbReference type="GO" id="GO:0016757">
    <property type="term" value="F:glycosyltransferase activity"/>
    <property type="evidence" value="ECO:0007669"/>
    <property type="project" value="UniProtKB-KW"/>
</dbReference>
<dbReference type="PANTHER" id="PTHR30582:SF24">
    <property type="entry name" value="L,D-TRANSPEPTIDASE ERFK_SRFK-RELATED"/>
    <property type="match status" value="1"/>
</dbReference>
<dbReference type="RefSeq" id="WP_108559099.1">
    <property type="nucleotide sequence ID" value="NZ_MUXE01000008.1"/>
</dbReference>
<comment type="pathway">
    <text evidence="1 9">Cell wall biogenesis; peptidoglycan biosynthesis.</text>
</comment>
<keyword evidence="6 9" id="KW-0133">Cell shape</keyword>
<feature type="domain" description="L,D-TPase catalytic" evidence="10">
    <location>
        <begin position="1"/>
        <end position="141"/>
    </location>
</feature>
<dbReference type="Proteomes" id="UP000251135">
    <property type="component" value="Unassembled WGS sequence"/>
</dbReference>